<feature type="signal peptide" evidence="2">
    <location>
        <begin position="1"/>
        <end position="22"/>
    </location>
</feature>
<evidence type="ECO:0000313" key="4">
    <source>
        <dbReference type="Proteomes" id="UP000025061"/>
    </source>
</evidence>
<feature type="compositionally biased region" description="Basic and acidic residues" evidence="1">
    <location>
        <begin position="624"/>
        <end position="644"/>
    </location>
</feature>
<dbReference type="Pfam" id="PF13174">
    <property type="entry name" value="TPR_6"/>
    <property type="match status" value="1"/>
</dbReference>
<comment type="caution">
    <text evidence="3">The sequence shown here is derived from an EMBL/GenBank/DDBJ whole genome shotgun (WGS) entry which is preliminary data.</text>
</comment>
<evidence type="ECO:0000256" key="2">
    <source>
        <dbReference type="SAM" id="SignalP"/>
    </source>
</evidence>
<dbReference type="PANTHER" id="PTHR12558">
    <property type="entry name" value="CELL DIVISION CYCLE 16,23,27"/>
    <property type="match status" value="1"/>
</dbReference>
<sequence length="644" mass="69743">MRHNSNAVAGVLACLLAFSATACSSVPHFAAPPQSGVEPAADTAIIPASVQLSDNAQVTALPDESGEAATYPAAEDAIRAGDTAGLLTVLAAMPQDERQTDNFANAYLALDRAAASDFAGARTYLGITGDPETEADLPGFYLWLDAWFIALEGDAAGAIERHRDVAGSMPGITADLSLAAMLEAAGRTDEALAVYEALTPTTIEAPEHEFDPRSIVFQHVSSVIVRHALLLQRLGRIDEAKAAYEQLATAEPEQATSYAAAIESLETGKNLDNQPLTFVTGFSQSLSDVATALQQQRYITAAISGRDLVGLDVERAGFDLMTLVIDPANEAVRSGVIDALYEEALFDGAAHVALVAPEMTPALQISAAQALIMADRETEAREAISQALALSDDDEKLQTLYGALQLSTLLNDRDKAMSLLPELMQLAGNPAELAAANGLASSIYSHFGETGQALGHAEEARRLDDTHERRMTLADLLGREGRVNEALVILRSERLARPNDPYTLNSLGYFLVTRTDRADEGYRVLARAMLLAESDPYISDSFGWALFQFGDLERAQRLIEGSREDLMPHRHWEIEDHLGDIYWHQGKKDEAREAWQIALDNHPPKIEGDTIRQKLADGLTTPMPEKKPLPEIRIDDGEINRRDI</sequence>
<dbReference type="Gene3D" id="1.25.40.10">
    <property type="entry name" value="Tetratricopeptide repeat domain"/>
    <property type="match status" value="2"/>
</dbReference>
<evidence type="ECO:0000256" key="1">
    <source>
        <dbReference type="SAM" id="MobiDB-lite"/>
    </source>
</evidence>
<dbReference type="EMBL" id="ARYI01000005">
    <property type="protein sequence ID" value="KCZ94974.1"/>
    <property type="molecule type" value="Genomic_DNA"/>
</dbReference>
<evidence type="ECO:0000313" key="3">
    <source>
        <dbReference type="EMBL" id="KCZ94974.1"/>
    </source>
</evidence>
<dbReference type="SUPFAM" id="SSF48452">
    <property type="entry name" value="TPR-like"/>
    <property type="match status" value="2"/>
</dbReference>
<accession>A0A059FWD3</accession>
<reference evidence="3 4" key="1">
    <citation type="submission" date="2013-04" db="EMBL/GenBank/DDBJ databases">
        <title>Hyphomonas hirschiana VP5 Genome Sequencing.</title>
        <authorList>
            <person name="Lai Q."/>
            <person name="Shao Z."/>
        </authorList>
    </citation>
    <scope>NUCLEOTIDE SEQUENCE [LARGE SCALE GENOMIC DNA]</scope>
    <source>
        <strain evidence="3 4">VP5</strain>
    </source>
</reference>
<feature type="chain" id="PRO_5001572949" evidence="2">
    <location>
        <begin position="23"/>
        <end position="644"/>
    </location>
</feature>
<dbReference type="PATRIC" id="fig|1280951.3.peg.1414"/>
<dbReference type="RefSeq" id="WP_011646911.1">
    <property type="nucleotide sequence ID" value="NZ_ARYI01000005.1"/>
</dbReference>
<proteinExistence type="predicted"/>
<dbReference type="PANTHER" id="PTHR12558:SF13">
    <property type="entry name" value="CELL DIVISION CYCLE PROTEIN 27 HOMOLOG"/>
    <property type="match status" value="1"/>
</dbReference>
<dbReference type="Proteomes" id="UP000025061">
    <property type="component" value="Unassembled WGS sequence"/>
</dbReference>
<keyword evidence="4" id="KW-1185">Reference proteome</keyword>
<protein>
    <submittedName>
        <fullName evidence="3">Putative lipoprotein</fullName>
    </submittedName>
</protein>
<gene>
    <name evidence="3" type="ORF">HHI_06992</name>
</gene>
<dbReference type="AlphaFoldDB" id="A0A059FWD3"/>
<keyword evidence="2" id="KW-0732">Signal</keyword>
<dbReference type="Pfam" id="PF13181">
    <property type="entry name" value="TPR_8"/>
    <property type="match status" value="1"/>
</dbReference>
<dbReference type="InterPro" id="IPR019734">
    <property type="entry name" value="TPR_rpt"/>
</dbReference>
<dbReference type="InterPro" id="IPR011990">
    <property type="entry name" value="TPR-like_helical_dom_sf"/>
</dbReference>
<dbReference type="OrthoDB" id="9766710at2"/>
<organism evidence="3 4">
    <name type="scientific">Hyphomonas hirschiana VP5</name>
    <dbReference type="NCBI Taxonomy" id="1280951"/>
    <lineage>
        <taxon>Bacteria</taxon>
        <taxon>Pseudomonadati</taxon>
        <taxon>Pseudomonadota</taxon>
        <taxon>Alphaproteobacteria</taxon>
        <taxon>Hyphomonadales</taxon>
        <taxon>Hyphomonadaceae</taxon>
        <taxon>Hyphomonas</taxon>
    </lineage>
</organism>
<dbReference type="PROSITE" id="PS51257">
    <property type="entry name" value="PROKAR_LIPOPROTEIN"/>
    <property type="match status" value="1"/>
</dbReference>
<feature type="region of interest" description="Disordered" evidence="1">
    <location>
        <begin position="619"/>
        <end position="644"/>
    </location>
</feature>
<name>A0A059FWD3_9PROT</name>
<dbReference type="SMART" id="SM00028">
    <property type="entry name" value="TPR"/>
    <property type="match status" value="3"/>
</dbReference>
<keyword evidence="3" id="KW-0449">Lipoprotein</keyword>